<keyword evidence="4" id="KW-0732">Signal</keyword>
<feature type="transmembrane region" description="Helical" evidence="3">
    <location>
        <begin position="412"/>
        <end position="437"/>
    </location>
</feature>
<evidence type="ECO:0000313" key="6">
    <source>
        <dbReference type="EMBL" id="KAJ8489121.1"/>
    </source>
</evidence>
<dbReference type="Pfam" id="PF00026">
    <property type="entry name" value="Asp"/>
    <property type="match status" value="2"/>
</dbReference>
<dbReference type="InterPro" id="IPR033121">
    <property type="entry name" value="PEPTIDASE_A1"/>
</dbReference>
<dbReference type="Gene3D" id="2.40.70.10">
    <property type="entry name" value="Acid Proteases"/>
    <property type="match status" value="2"/>
</dbReference>
<evidence type="ECO:0000256" key="1">
    <source>
        <dbReference type="ARBA" id="ARBA00007447"/>
    </source>
</evidence>
<keyword evidence="3" id="KW-0472">Membrane</keyword>
<feature type="region of interest" description="Disordered" evidence="2">
    <location>
        <begin position="499"/>
        <end position="553"/>
    </location>
</feature>
<feature type="chain" id="PRO_5041963451" description="Peptidase A1 domain-containing protein" evidence="4">
    <location>
        <begin position="20"/>
        <end position="553"/>
    </location>
</feature>
<dbReference type="AlphaFoldDB" id="A0AAD7XBF0"/>
<keyword evidence="7" id="KW-1185">Reference proteome</keyword>
<dbReference type="InterPro" id="IPR021109">
    <property type="entry name" value="Peptidase_aspartic_dom_sf"/>
</dbReference>
<keyword evidence="3" id="KW-0812">Transmembrane</keyword>
<dbReference type="InterPro" id="IPR001461">
    <property type="entry name" value="Aspartic_peptidase_A1"/>
</dbReference>
<proteinExistence type="inferred from homology"/>
<sequence length="553" mass="58414">MFSSRAHLLLSLCASYALAFTPPARIDVPLFLSPAGRPVMGVGMSTNNVQNFNFTLTTSLGYTTVAGKSCQDCSDTPLYDVSLSDSAKPLSGQPSVSLGDSGFQGTLIKENCKLYASGGQTWNYTNQTIIVANSQSKDSIFDKDISGLLGLGTLKNPTDAAGFSASFDDGIYGQYYIRNPDATNFTFGMDLKPSPVIPGNGSSLTIGPGAKSLGDSGVGTLHWLQPDSSAYQADKVQWRPVQVGITTGYLANNTQPDLTVQLDGWAATIGSNNVGVSQPILVNVDPYHPGIYMPMQEARLIHDAISGSEQTALSTMPGQTVAWTVPCNTQVQFAVIIGEQRFTVDQSILVVDQGDGTCVSIIEGFTDSSVTQYIFGQNFMSQLYLIFNIPKSGISSVGFAPRTVSSTTSRDIGAIVGGTVGGVAGVVALGLLAFYLIRRRQDNTFFKRAAEIEEEHKVASTVEPYTFGQNMVAHDPRGFGLASPPASAHDPLLGMHDAGPVQLPPPTYEEASEAGGPSAVRAYPRDSKMTYTTASPPVSPNQTAFSGSGSSAV</sequence>
<feature type="compositionally biased region" description="Polar residues" evidence="2">
    <location>
        <begin position="529"/>
        <end position="553"/>
    </location>
</feature>
<evidence type="ECO:0000256" key="4">
    <source>
        <dbReference type="SAM" id="SignalP"/>
    </source>
</evidence>
<evidence type="ECO:0000256" key="3">
    <source>
        <dbReference type="SAM" id="Phobius"/>
    </source>
</evidence>
<accession>A0AAD7XBF0</accession>
<dbReference type="GO" id="GO:0006508">
    <property type="term" value="P:proteolysis"/>
    <property type="evidence" value="ECO:0007669"/>
    <property type="project" value="InterPro"/>
</dbReference>
<dbReference type="SUPFAM" id="SSF50630">
    <property type="entry name" value="Acid proteases"/>
    <property type="match status" value="1"/>
</dbReference>
<protein>
    <recommendedName>
        <fullName evidence="5">Peptidase A1 domain-containing protein</fullName>
    </recommendedName>
</protein>
<evidence type="ECO:0000313" key="7">
    <source>
        <dbReference type="Proteomes" id="UP001215151"/>
    </source>
</evidence>
<comment type="similarity">
    <text evidence="1">Belongs to the peptidase A1 family.</text>
</comment>
<comment type="caution">
    <text evidence="6">The sequence shown here is derived from an EMBL/GenBank/DDBJ whole genome shotgun (WGS) entry which is preliminary data.</text>
</comment>
<dbReference type="Proteomes" id="UP001215151">
    <property type="component" value="Unassembled WGS sequence"/>
</dbReference>
<keyword evidence="3" id="KW-1133">Transmembrane helix</keyword>
<organism evidence="6 7">
    <name type="scientific">Trametes cubensis</name>
    <dbReference type="NCBI Taxonomy" id="1111947"/>
    <lineage>
        <taxon>Eukaryota</taxon>
        <taxon>Fungi</taxon>
        <taxon>Dikarya</taxon>
        <taxon>Basidiomycota</taxon>
        <taxon>Agaricomycotina</taxon>
        <taxon>Agaricomycetes</taxon>
        <taxon>Polyporales</taxon>
        <taxon>Polyporaceae</taxon>
        <taxon>Trametes</taxon>
    </lineage>
</organism>
<dbReference type="PANTHER" id="PTHR47966">
    <property type="entry name" value="BETA-SITE APP-CLEAVING ENZYME, ISOFORM A-RELATED"/>
    <property type="match status" value="1"/>
</dbReference>
<feature type="signal peptide" evidence="4">
    <location>
        <begin position="1"/>
        <end position="19"/>
    </location>
</feature>
<dbReference type="PANTHER" id="PTHR47966:SF51">
    <property type="entry name" value="BETA-SITE APP-CLEAVING ENZYME, ISOFORM A-RELATED"/>
    <property type="match status" value="1"/>
</dbReference>
<evidence type="ECO:0000259" key="5">
    <source>
        <dbReference type="PROSITE" id="PS51767"/>
    </source>
</evidence>
<dbReference type="EMBL" id="JAPEVG010000053">
    <property type="protein sequence ID" value="KAJ8489121.1"/>
    <property type="molecule type" value="Genomic_DNA"/>
</dbReference>
<dbReference type="PROSITE" id="PS51767">
    <property type="entry name" value="PEPTIDASE_A1"/>
    <property type="match status" value="1"/>
</dbReference>
<feature type="domain" description="Peptidase A1" evidence="5">
    <location>
        <begin position="38"/>
        <end position="400"/>
    </location>
</feature>
<evidence type="ECO:0000256" key="2">
    <source>
        <dbReference type="SAM" id="MobiDB-lite"/>
    </source>
</evidence>
<dbReference type="GO" id="GO:0004190">
    <property type="term" value="F:aspartic-type endopeptidase activity"/>
    <property type="evidence" value="ECO:0007669"/>
    <property type="project" value="InterPro"/>
</dbReference>
<name>A0AAD7XBF0_9APHY</name>
<gene>
    <name evidence="6" type="ORF">ONZ51_g3134</name>
</gene>
<reference evidence="6" key="1">
    <citation type="submission" date="2022-11" db="EMBL/GenBank/DDBJ databases">
        <title>Genome Sequence of Cubamyces cubensis.</title>
        <authorList>
            <person name="Buettner E."/>
        </authorList>
    </citation>
    <scope>NUCLEOTIDE SEQUENCE</scope>
    <source>
        <strain evidence="6">MPL-01</strain>
    </source>
</reference>